<dbReference type="InterPro" id="IPR042267">
    <property type="entry name" value="VTC_sf"/>
</dbReference>
<dbReference type="RefSeq" id="WP_151971072.1">
    <property type="nucleotide sequence ID" value="NZ_AP019860.1"/>
</dbReference>
<gene>
    <name evidence="2" type="ORF">UABAM_05440</name>
</gene>
<evidence type="ECO:0000313" key="2">
    <source>
        <dbReference type="EMBL" id="BBM87038.1"/>
    </source>
</evidence>
<name>A0A5S9F5V9_UABAM</name>
<reference evidence="2 3" key="1">
    <citation type="submission" date="2019-08" db="EMBL/GenBank/DDBJ databases">
        <title>Complete genome sequence of Candidatus Uab amorphum.</title>
        <authorList>
            <person name="Shiratori T."/>
            <person name="Suzuki S."/>
            <person name="Kakizawa Y."/>
            <person name="Ishida K."/>
        </authorList>
    </citation>
    <scope>NUCLEOTIDE SEQUENCE [LARGE SCALE GENOMIC DNA]</scope>
    <source>
        <strain evidence="2 3">SRT547</strain>
    </source>
</reference>
<dbReference type="EMBL" id="AP019860">
    <property type="protein sequence ID" value="BBM87038.1"/>
    <property type="molecule type" value="Genomic_DNA"/>
</dbReference>
<dbReference type="Pfam" id="PF09359">
    <property type="entry name" value="VTC"/>
    <property type="match status" value="1"/>
</dbReference>
<dbReference type="Gene3D" id="3.20.100.30">
    <property type="entry name" value="VTC, catalytic tunnel domain"/>
    <property type="match status" value="1"/>
</dbReference>
<sequence>MEYRYELKFVVDRYRLSDLLMDIRLHPLHFYSPYDKRTVNNIYFDTYDFDSYQDNLAGISKRFKVRYRWYGDGFLGSCGELQVKIKNNSLGTKLCFPVQEIFYDGKKSWREITDSLQKSLGEEGAKWLEIYRFPTLFNIYNREYYEDFSRNIRITVDYGQQMYEQISRSTPNTTTKLHIADVVIMEVKFMPDSRRCVSKMLKRFNVRLTRYSKYAHAISHFVEF</sequence>
<organism evidence="2 3">
    <name type="scientific">Uabimicrobium amorphum</name>
    <dbReference type="NCBI Taxonomy" id="2596890"/>
    <lineage>
        <taxon>Bacteria</taxon>
        <taxon>Pseudomonadati</taxon>
        <taxon>Planctomycetota</taxon>
        <taxon>Candidatus Uabimicrobiia</taxon>
        <taxon>Candidatus Uabimicrobiales</taxon>
        <taxon>Candidatus Uabimicrobiaceae</taxon>
        <taxon>Candidatus Uabimicrobium</taxon>
    </lineage>
</organism>
<dbReference type="KEGG" id="uam:UABAM_05440"/>
<dbReference type="AlphaFoldDB" id="A0A5S9F5V9"/>
<feature type="domain" description="VTC" evidence="1">
    <location>
        <begin position="4"/>
        <end position="220"/>
    </location>
</feature>
<dbReference type="OrthoDB" id="9784042at2"/>
<dbReference type="GO" id="GO:0006799">
    <property type="term" value="P:polyphosphate biosynthetic process"/>
    <property type="evidence" value="ECO:0007669"/>
    <property type="project" value="UniProtKB-ARBA"/>
</dbReference>
<dbReference type="InterPro" id="IPR018966">
    <property type="entry name" value="VTC_domain"/>
</dbReference>
<accession>A0A5S9F5V9</accession>
<proteinExistence type="predicted"/>
<protein>
    <submittedName>
        <fullName evidence="2">VTC domain-containing protein</fullName>
    </submittedName>
</protein>
<evidence type="ECO:0000259" key="1">
    <source>
        <dbReference type="Pfam" id="PF09359"/>
    </source>
</evidence>
<dbReference type="Proteomes" id="UP000326354">
    <property type="component" value="Chromosome"/>
</dbReference>
<evidence type="ECO:0000313" key="3">
    <source>
        <dbReference type="Proteomes" id="UP000326354"/>
    </source>
</evidence>
<keyword evidence="3" id="KW-1185">Reference proteome</keyword>